<organism evidence="3 4">
    <name type="scientific">Wenyingzhuangia heitensis</name>
    <dbReference type="NCBI Taxonomy" id="1487859"/>
    <lineage>
        <taxon>Bacteria</taxon>
        <taxon>Pseudomonadati</taxon>
        <taxon>Bacteroidota</taxon>
        <taxon>Flavobacteriia</taxon>
        <taxon>Flavobacteriales</taxon>
        <taxon>Flavobacteriaceae</taxon>
        <taxon>Wenyingzhuangia</taxon>
    </lineage>
</organism>
<feature type="domain" description="Heparan-alpha-glucosaminide N-acetyltransferase catalytic" evidence="2">
    <location>
        <begin position="5"/>
        <end position="219"/>
    </location>
</feature>
<proteinExistence type="predicted"/>
<feature type="transmembrane region" description="Helical" evidence="1">
    <location>
        <begin position="51"/>
        <end position="69"/>
    </location>
</feature>
<feature type="transmembrane region" description="Helical" evidence="1">
    <location>
        <begin position="12"/>
        <end position="31"/>
    </location>
</feature>
<sequence>MKTKRLEYIDILRSVAILMMLEGHFMTHSLLPVFRDPLNPIYAVWKFTRGLTAPLFLSVSGLIFTYLLLQSSTQGWSNPRVQKGLKRGITLIAIGYFLQFNLYTHFFSERPLFTSLTQIFHVLQCIGTSLILLITIYLIKTYILKIPLGFLLGIMGLLVVIISPTLYAMEYTYLPRFIENILITSKDTTLKTSVFPLFPWSGYVFLGGALGSVIYTLKHKANHFLFPFGLIVSGVLVQLLTYPLLAGIQKLPLFNLLKSFKYGYEPVRFCQVLIFIGLIILLQKGITTLRTQTLFDVPKIVVRNLIGISFGLGCYLFTTPLETPLQNIVAYSLFFIPIVLGMWKLSNWNYQTFIKIGQNTLSVYVLHVILLYQGFFGFRLDILIKNKLTPFFSISGAILFIFFFLAYTQYEPVLIQILHRIKVRYKIIKRKVQYRTSTI</sequence>
<feature type="transmembrane region" description="Helical" evidence="1">
    <location>
        <begin position="89"/>
        <end position="107"/>
    </location>
</feature>
<evidence type="ECO:0000313" key="3">
    <source>
        <dbReference type="EMBL" id="NIJ45237.1"/>
    </source>
</evidence>
<feature type="transmembrane region" description="Helical" evidence="1">
    <location>
        <begin position="197"/>
        <end position="217"/>
    </location>
</feature>
<evidence type="ECO:0000313" key="4">
    <source>
        <dbReference type="Proteomes" id="UP000745859"/>
    </source>
</evidence>
<feature type="transmembrane region" description="Helical" evidence="1">
    <location>
        <begin position="224"/>
        <end position="246"/>
    </location>
</feature>
<feature type="transmembrane region" description="Helical" evidence="1">
    <location>
        <begin position="266"/>
        <end position="289"/>
    </location>
</feature>
<feature type="transmembrane region" description="Helical" evidence="1">
    <location>
        <begin position="390"/>
        <end position="410"/>
    </location>
</feature>
<feature type="transmembrane region" description="Helical" evidence="1">
    <location>
        <begin position="119"/>
        <end position="139"/>
    </location>
</feature>
<keyword evidence="4" id="KW-1185">Reference proteome</keyword>
<feature type="transmembrane region" description="Helical" evidence="1">
    <location>
        <begin position="324"/>
        <end position="343"/>
    </location>
</feature>
<protein>
    <submittedName>
        <fullName evidence="3">Membrane protein</fullName>
    </submittedName>
</protein>
<gene>
    <name evidence="3" type="ORF">FHR24_001676</name>
</gene>
<comment type="caution">
    <text evidence="3">The sequence shown here is derived from an EMBL/GenBank/DDBJ whole genome shotgun (WGS) entry which is preliminary data.</text>
</comment>
<dbReference type="EMBL" id="JAASQL010000001">
    <property type="protein sequence ID" value="NIJ45237.1"/>
    <property type="molecule type" value="Genomic_DNA"/>
</dbReference>
<accession>A0ABX0U8T8</accession>
<name>A0ABX0U8T8_9FLAO</name>
<feature type="transmembrane region" description="Helical" evidence="1">
    <location>
        <begin position="301"/>
        <end position="318"/>
    </location>
</feature>
<evidence type="ECO:0000259" key="2">
    <source>
        <dbReference type="Pfam" id="PF07786"/>
    </source>
</evidence>
<dbReference type="Pfam" id="PF07786">
    <property type="entry name" value="HGSNAT_cat"/>
    <property type="match status" value="1"/>
</dbReference>
<keyword evidence="1" id="KW-0472">Membrane</keyword>
<dbReference type="Proteomes" id="UP000745859">
    <property type="component" value="Unassembled WGS sequence"/>
</dbReference>
<reference evidence="3 4" key="1">
    <citation type="submission" date="2020-03" db="EMBL/GenBank/DDBJ databases">
        <title>Genomic Encyclopedia of Type Strains, Phase IV (KMG-IV): sequencing the most valuable type-strain genomes for metagenomic binning, comparative biology and taxonomic classification.</title>
        <authorList>
            <person name="Goeker M."/>
        </authorList>
    </citation>
    <scope>NUCLEOTIDE SEQUENCE [LARGE SCALE GENOMIC DNA]</scope>
    <source>
        <strain evidence="3 4">DSM 101599</strain>
    </source>
</reference>
<dbReference type="RefSeq" id="WP_167186695.1">
    <property type="nucleotide sequence ID" value="NZ_JAASQL010000001.1"/>
</dbReference>
<keyword evidence="1" id="KW-1133">Transmembrane helix</keyword>
<feature type="transmembrane region" description="Helical" evidence="1">
    <location>
        <begin position="364"/>
        <end position="384"/>
    </location>
</feature>
<feature type="transmembrane region" description="Helical" evidence="1">
    <location>
        <begin position="146"/>
        <end position="167"/>
    </location>
</feature>
<evidence type="ECO:0000256" key="1">
    <source>
        <dbReference type="SAM" id="Phobius"/>
    </source>
</evidence>
<keyword evidence="1" id="KW-0812">Transmembrane</keyword>
<dbReference type="InterPro" id="IPR012429">
    <property type="entry name" value="HGSNAT_cat"/>
</dbReference>